<organism evidence="10 11">
    <name type="scientific">Idiomarina baltica</name>
    <dbReference type="NCBI Taxonomy" id="190892"/>
    <lineage>
        <taxon>Bacteria</taxon>
        <taxon>Pseudomonadati</taxon>
        <taxon>Pseudomonadota</taxon>
        <taxon>Gammaproteobacteria</taxon>
        <taxon>Alteromonadales</taxon>
        <taxon>Idiomarinaceae</taxon>
        <taxon>Idiomarina</taxon>
    </lineage>
</organism>
<dbReference type="Pfam" id="PF10411">
    <property type="entry name" value="DsbC_N"/>
    <property type="match status" value="1"/>
</dbReference>
<keyword evidence="5" id="KW-1015">Disulfide bond</keyword>
<keyword evidence="10" id="KW-0413">Isomerase</keyword>
<keyword evidence="3 7" id="KW-0732">Signal</keyword>
<dbReference type="RefSeq" id="WP_272977445.1">
    <property type="nucleotide sequence ID" value="NZ_DAIRLQ010000004.1"/>
</dbReference>
<comment type="similarity">
    <text evidence="2 7">Belongs to the thioredoxin family. DsbC subfamily.</text>
</comment>
<gene>
    <name evidence="10" type="ORF">DCR58_01325</name>
</gene>
<dbReference type="GO" id="GO:0016853">
    <property type="term" value="F:isomerase activity"/>
    <property type="evidence" value="ECO:0007669"/>
    <property type="project" value="UniProtKB-KW"/>
</dbReference>
<evidence type="ECO:0000313" key="10">
    <source>
        <dbReference type="EMBL" id="HAR55405.1"/>
    </source>
</evidence>
<evidence type="ECO:0000256" key="6">
    <source>
        <dbReference type="ARBA" id="ARBA00023284"/>
    </source>
</evidence>
<feature type="domain" description="Disulphide bond isomerase DsbC/G N-terminal" evidence="8">
    <location>
        <begin position="31"/>
        <end position="81"/>
    </location>
</feature>
<evidence type="ECO:0000259" key="9">
    <source>
        <dbReference type="Pfam" id="PF13098"/>
    </source>
</evidence>
<evidence type="ECO:0000259" key="8">
    <source>
        <dbReference type="Pfam" id="PF10411"/>
    </source>
</evidence>
<dbReference type="Proteomes" id="UP000262878">
    <property type="component" value="Unassembled WGS sequence"/>
</dbReference>
<keyword evidence="4 7" id="KW-0574">Periplasm</keyword>
<dbReference type="InterPro" id="IPR012336">
    <property type="entry name" value="Thioredoxin-like_fold"/>
</dbReference>
<dbReference type="EMBL" id="DMUP01000031">
    <property type="protein sequence ID" value="HAR55405.1"/>
    <property type="molecule type" value="Genomic_DNA"/>
</dbReference>
<evidence type="ECO:0000256" key="4">
    <source>
        <dbReference type="ARBA" id="ARBA00022764"/>
    </source>
</evidence>
<accession>A0A348WLJ3</accession>
<dbReference type="SUPFAM" id="SSF52833">
    <property type="entry name" value="Thioredoxin-like"/>
    <property type="match status" value="1"/>
</dbReference>
<keyword evidence="6 7" id="KW-0676">Redox-active center</keyword>
<comment type="caution">
    <text evidence="10">The sequence shown here is derived from an EMBL/GenBank/DDBJ whole genome shotgun (WGS) entry which is preliminary data.</text>
</comment>
<feature type="domain" description="Thioredoxin-like fold" evidence="9">
    <location>
        <begin position="111"/>
        <end position="230"/>
    </location>
</feature>
<evidence type="ECO:0000256" key="3">
    <source>
        <dbReference type="ARBA" id="ARBA00022729"/>
    </source>
</evidence>
<name>A0A348WLJ3_9GAMM</name>
<dbReference type="Gene3D" id="3.40.30.10">
    <property type="entry name" value="Glutaredoxin"/>
    <property type="match status" value="1"/>
</dbReference>
<evidence type="ECO:0000256" key="7">
    <source>
        <dbReference type="RuleBase" id="RU364038"/>
    </source>
</evidence>
<evidence type="ECO:0000256" key="5">
    <source>
        <dbReference type="ARBA" id="ARBA00023157"/>
    </source>
</evidence>
<dbReference type="GO" id="GO:0042597">
    <property type="term" value="C:periplasmic space"/>
    <property type="evidence" value="ECO:0007669"/>
    <property type="project" value="UniProtKB-SubCell"/>
</dbReference>
<dbReference type="InterPro" id="IPR033954">
    <property type="entry name" value="DiS-bond_Isoase_DsbC/G"/>
</dbReference>
<dbReference type="PROSITE" id="PS00194">
    <property type="entry name" value="THIOREDOXIN_1"/>
    <property type="match status" value="1"/>
</dbReference>
<dbReference type="Pfam" id="PF13098">
    <property type="entry name" value="Thioredoxin_2"/>
    <property type="match status" value="1"/>
</dbReference>
<proteinExistence type="inferred from homology"/>
<dbReference type="Gene3D" id="3.10.450.70">
    <property type="entry name" value="Disulphide bond isomerase, DsbC/G, N-terminal"/>
    <property type="match status" value="1"/>
</dbReference>
<dbReference type="InterPro" id="IPR017937">
    <property type="entry name" value="Thioredoxin_CS"/>
</dbReference>
<dbReference type="PANTHER" id="PTHR35272:SF3">
    <property type="entry name" value="THIOL:DISULFIDE INTERCHANGE PROTEIN DSBC"/>
    <property type="match status" value="1"/>
</dbReference>
<evidence type="ECO:0000256" key="2">
    <source>
        <dbReference type="ARBA" id="ARBA00009813"/>
    </source>
</evidence>
<sequence length="240" mass="26076">MKLFPSLSAVAVSFLFLSVNALAEQQPDVSKLERLGVEISTIKPAGIDGLYELSTNQGIVYMTADGEHLLVGNLYQLGEGAPLNETEQALKALRKEKVAEHQDEMIVYPSSKQQYAITIFTDTTCGYCRKLHHNLGSYLDKGITIQYLAFPRGGLASKGGRELQQAWCAKDSAKALSSLFNDQAIRATTLCDNPVAEHYQLGQMLGVTGTPAVVLPSGRMLPGMRTADAIIDEIKADNEL</sequence>
<evidence type="ECO:0000313" key="11">
    <source>
        <dbReference type="Proteomes" id="UP000262878"/>
    </source>
</evidence>
<dbReference type="PANTHER" id="PTHR35272">
    <property type="entry name" value="THIOL:DISULFIDE INTERCHANGE PROTEIN DSBC-RELATED"/>
    <property type="match status" value="1"/>
</dbReference>
<dbReference type="AlphaFoldDB" id="A0A348WLJ3"/>
<dbReference type="InterPro" id="IPR036249">
    <property type="entry name" value="Thioredoxin-like_sf"/>
</dbReference>
<comment type="function">
    <text evidence="7">Required for disulfide bond formation in some periplasmic proteins. Acts by transferring its disulfide bond to other proteins and is reduced in the process.</text>
</comment>
<dbReference type="InterPro" id="IPR018950">
    <property type="entry name" value="DiS-bond_isomerase_DsbC/G_N"/>
</dbReference>
<reference evidence="10 11" key="1">
    <citation type="journal article" date="2018" name="Nat. Biotechnol.">
        <title>A standardized bacterial taxonomy based on genome phylogeny substantially revises the tree of life.</title>
        <authorList>
            <person name="Parks D.H."/>
            <person name="Chuvochina M."/>
            <person name="Waite D.W."/>
            <person name="Rinke C."/>
            <person name="Skarshewski A."/>
            <person name="Chaumeil P.A."/>
            <person name="Hugenholtz P."/>
        </authorList>
    </citation>
    <scope>NUCLEOTIDE SEQUENCE [LARGE SCALE GENOMIC DNA]</scope>
    <source>
        <strain evidence="10">UBA9360</strain>
    </source>
</reference>
<comment type="subcellular location">
    <subcellularLocation>
        <location evidence="1 7">Periplasm</location>
    </subcellularLocation>
</comment>
<dbReference type="SUPFAM" id="SSF54423">
    <property type="entry name" value="DsbC/DsbG N-terminal domain-like"/>
    <property type="match status" value="1"/>
</dbReference>
<protein>
    <recommendedName>
        <fullName evidence="7">Thiol:disulfide interchange protein</fullName>
    </recommendedName>
</protein>
<feature type="signal peptide" evidence="7">
    <location>
        <begin position="1"/>
        <end position="23"/>
    </location>
</feature>
<feature type="chain" id="PRO_5016478987" description="Thiol:disulfide interchange protein" evidence="7">
    <location>
        <begin position="24"/>
        <end position="240"/>
    </location>
</feature>
<dbReference type="CDD" id="cd03020">
    <property type="entry name" value="DsbA_DsbC_DsbG"/>
    <property type="match status" value="1"/>
</dbReference>
<dbReference type="InterPro" id="IPR009094">
    <property type="entry name" value="DiS-bond_isomerase_DsbC/G_N_sf"/>
</dbReference>
<evidence type="ECO:0000256" key="1">
    <source>
        <dbReference type="ARBA" id="ARBA00004418"/>
    </source>
</evidence>
<dbReference type="STRING" id="314276.OS145_07469"/>
<dbReference type="InterPro" id="IPR051470">
    <property type="entry name" value="Thiol:disulfide_interchange"/>
</dbReference>